<feature type="transmembrane region" description="Helical" evidence="17">
    <location>
        <begin position="114"/>
        <end position="131"/>
    </location>
</feature>
<keyword evidence="6 17" id="KW-1003">Cell membrane</keyword>
<dbReference type="NCBIfam" id="NF045883">
    <property type="entry name" value="PIPSynth"/>
    <property type="match status" value="1"/>
</dbReference>
<dbReference type="AlphaFoldDB" id="A0A542YTA6"/>
<dbReference type="GO" id="GO:0005886">
    <property type="term" value="C:plasma membrane"/>
    <property type="evidence" value="ECO:0007669"/>
    <property type="project" value="UniProtKB-SubCell"/>
</dbReference>
<keyword evidence="7 17" id="KW-0808">Transferase</keyword>
<sequence>MLNRYARAFFTAIFTPIARVLLRLGVSPDAVTLVGTLGVCAGALAFYPRGELWWGTIVITCFVFTDLIDGTMARMSGRTSSWGAFLDSTMDRLGDGAVFGGLILYFTGVGDDDLSAVLALACLVLGFVTSYSKARAEGLGMTADVGIAERADRLVAVLVTTGFVGLFLPTWVLTVVLALLVVAGVITVAQRILTVRQQARAGMP</sequence>
<feature type="active site" description="Proton acceptor" evidence="17">
    <location>
        <position position="91"/>
    </location>
</feature>
<keyword evidence="10 17" id="KW-0460">Magnesium</keyword>
<proteinExistence type="inferred from homology"/>
<evidence type="ECO:0000313" key="20">
    <source>
        <dbReference type="Proteomes" id="UP000319516"/>
    </source>
</evidence>
<comment type="caution">
    <text evidence="19">The sequence shown here is derived from an EMBL/GenBank/DDBJ whole genome shotgun (WGS) entry which is preliminary data.</text>
</comment>
<evidence type="ECO:0000256" key="17">
    <source>
        <dbReference type="HAMAP-Rule" id="MF_02241"/>
    </source>
</evidence>
<keyword evidence="17" id="KW-0594">Phospholipid biosynthesis</keyword>
<keyword evidence="20" id="KW-1185">Reference proteome</keyword>
<organism evidence="19 20">
    <name type="scientific">Ornithinicoccus hortensis</name>
    <dbReference type="NCBI Taxonomy" id="82346"/>
    <lineage>
        <taxon>Bacteria</taxon>
        <taxon>Bacillati</taxon>
        <taxon>Actinomycetota</taxon>
        <taxon>Actinomycetes</taxon>
        <taxon>Micrococcales</taxon>
        <taxon>Intrasporangiaceae</taxon>
        <taxon>Ornithinicoccus</taxon>
    </lineage>
</organism>
<dbReference type="Gene3D" id="1.20.120.1760">
    <property type="match status" value="1"/>
</dbReference>
<evidence type="ECO:0000256" key="9">
    <source>
        <dbReference type="ARBA" id="ARBA00022723"/>
    </source>
</evidence>
<dbReference type="EMBL" id="VFOP01000001">
    <property type="protein sequence ID" value="TQL51320.1"/>
    <property type="molecule type" value="Genomic_DNA"/>
</dbReference>
<feature type="transmembrane region" description="Helical" evidence="17">
    <location>
        <begin position="21"/>
        <end position="46"/>
    </location>
</feature>
<evidence type="ECO:0000256" key="5">
    <source>
        <dbReference type="ARBA" id="ARBA00011738"/>
    </source>
</evidence>
<dbReference type="GO" id="GO:0008654">
    <property type="term" value="P:phospholipid biosynthetic process"/>
    <property type="evidence" value="ECO:0007669"/>
    <property type="project" value="UniProtKB-UniRule"/>
</dbReference>
<evidence type="ECO:0000256" key="15">
    <source>
        <dbReference type="ARBA" id="ARBA00033137"/>
    </source>
</evidence>
<comment type="subcellular location">
    <subcellularLocation>
        <location evidence="1 17">Cell membrane</location>
        <topology evidence="1 17">Multi-pass membrane protein</topology>
    </subcellularLocation>
</comment>
<evidence type="ECO:0000256" key="18">
    <source>
        <dbReference type="RuleBase" id="RU003750"/>
    </source>
</evidence>
<comment type="subunit">
    <text evidence="5 17">Homodimer.</text>
</comment>
<evidence type="ECO:0000256" key="6">
    <source>
        <dbReference type="ARBA" id="ARBA00022475"/>
    </source>
</evidence>
<comment type="similarity">
    <text evidence="4 17 18">Belongs to the CDP-alcohol phosphatidyltransferase class-I family.</text>
</comment>
<dbReference type="RefSeq" id="WP_141785337.1">
    <property type="nucleotide sequence ID" value="NZ_BAAAIK010000010.1"/>
</dbReference>
<keyword evidence="17" id="KW-0443">Lipid metabolism</keyword>
<comment type="function">
    <text evidence="17">Catalyzes the conjugation of the 1'-hydroxyl group of D-myo-inositol-3-phosphate (also named L-myo-inositol-1-phosphate) with a lipid tail of cytidine diphosphate diacylglycerol (CDP-DAG), forming phosphatidylinositol phosphate (PIP) and CMP. PIP is a precursor of phosphatidylinositol (PI) which is an essential lipid required for cell wall formation.</text>
</comment>
<gene>
    <name evidence="19" type="ORF">FB467_2462</name>
</gene>
<protein>
    <recommendedName>
        <fullName evidence="14 17">Phosphatidylinositol phosphate synthase</fullName>
        <shortName evidence="17">PIP synthase</shortName>
        <ecNumber evidence="17">2.7.8.-</ecNumber>
    </recommendedName>
    <alternativeName>
        <fullName evidence="15 17">CDP-diacylglycerol--D-myo-inositol-3-phosphate 3-phosphatidyltransferase</fullName>
    </alternativeName>
</protein>
<dbReference type="InterPro" id="IPR000462">
    <property type="entry name" value="CDP-OH_P_trans"/>
</dbReference>
<dbReference type="EC" id="2.7.8.-" evidence="17"/>
<evidence type="ECO:0000313" key="19">
    <source>
        <dbReference type="EMBL" id="TQL51320.1"/>
    </source>
</evidence>
<dbReference type="Proteomes" id="UP000319516">
    <property type="component" value="Unassembled WGS sequence"/>
</dbReference>
<feature type="binding site" evidence="17">
    <location>
        <begin position="29"/>
        <end position="32"/>
    </location>
    <ligand>
        <name>a CDP-1,2-diacyl-sn-glycerol</name>
        <dbReference type="ChEBI" id="CHEBI:58332"/>
    </ligand>
</feature>
<feature type="binding site" evidence="17">
    <location>
        <position position="66"/>
    </location>
    <ligand>
        <name>Mg(2+)</name>
        <dbReference type="ChEBI" id="CHEBI:18420"/>
        <label>2</label>
    </ligand>
</feature>
<dbReference type="InterPro" id="IPR048254">
    <property type="entry name" value="CDP_ALCOHOL_P_TRANSF_CS"/>
</dbReference>
<evidence type="ECO:0000256" key="11">
    <source>
        <dbReference type="ARBA" id="ARBA00022989"/>
    </source>
</evidence>
<comment type="cofactor">
    <cofactor evidence="17">
        <name>Mg(2+)</name>
        <dbReference type="ChEBI" id="CHEBI:18420"/>
    </cofactor>
    <text evidence="17">Contains a di-nuclear catalytic Mg(2+) center.</text>
</comment>
<comment type="pathway">
    <text evidence="2 17">Phospholipid metabolism; phosphatidylinositol phosphate biosynthesis.</text>
</comment>
<feature type="binding site" evidence="17">
    <location>
        <position position="66"/>
    </location>
    <ligand>
        <name>Mg(2+)</name>
        <dbReference type="ChEBI" id="CHEBI:18420"/>
        <label>1</label>
    </ligand>
</feature>
<feature type="binding site" evidence="17">
    <location>
        <position position="69"/>
    </location>
    <ligand>
        <name>Mg(2+)</name>
        <dbReference type="ChEBI" id="CHEBI:18420"/>
        <label>1</label>
    </ligand>
</feature>
<dbReference type="PROSITE" id="PS00379">
    <property type="entry name" value="CDP_ALCOHOL_P_TRANSF"/>
    <property type="match status" value="1"/>
</dbReference>
<keyword evidence="17" id="KW-1208">Phospholipid metabolism</keyword>
<dbReference type="UniPathway" id="UPA00220"/>
<evidence type="ECO:0000256" key="8">
    <source>
        <dbReference type="ARBA" id="ARBA00022692"/>
    </source>
</evidence>
<keyword evidence="8 17" id="KW-0812">Transmembrane</keyword>
<feature type="binding site" evidence="17">
    <location>
        <position position="87"/>
    </location>
    <ligand>
        <name>Mg(2+)</name>
        <dbReference type="ChEBI" id="CHEBI:18420"/>
        <label>2</label>
    </ligand>
</feature>
<evidence type="ECO:0000256" key="3">
    <source>
        <dbReference type="ARBA" id="ARBA00005189"/>
    </source>
</evidence>
<name>A0A542YTA6_9MICO</name>
<dbReference type="GO" id="GO:0000287">
    <property type="term" value="F:magnesium ion binding"/>
    <property type="evidence" value="ECO:0007669"/>
    <property type="project" value="UniProtKB-UniRule"/>
</dbReference>
<feature type="binding site" evidence="17">
    <location>
        <position position="70"/>
    </location>
    <ligand>
        <name>a CDP-1,2-diacyl-sn-glycerol</name>
        <dbReference type="ChEBI" id="CHEBI:58332"/>
    </ligand>
</feature>
<feature type="binding site" evidence="17">
    <location>
        <position position="80"/>
    </location>
    <ligand>
        <name>a CDP-1,2-diacyl-sn-glycerol</name>
        <dbReference type="ChEBI" id="CHEBI:58332"/>
    </ligand>
</feature>
<dbReference type="OrthoDB" id="116551at2"/>
<dbReference type="GO" id="GO:0016780">
    <property type="term" value="F:phosphotransferase activity, for other substituted phosphate groups"/>
    <property type="evidence" value="ECO:0007669"/>
    <property type="project" value="UniProtKB-UniRule"/>
</dbReference>
<evidence type="ECO:0000256" key="2">
    <source>
        <dbReference type="ARBA" id="ARBA00004805"/>
    </source>
</evidence>
<dbReference type="HAMAP" id="MF_02241">
    <property type="entry name" value="PIP_synthase"/>
    <property type="match status" value="1"/>
</dbReference>
<comment type="pathway">
    <text evidence="3">Lipid metabolism.</text>
</comment>
<dbReference type="Pfam" id="PF01066">
    <property type="entry name" value="CDP-OH_P_transf"/>
    <property type="match status" value="1"/>
</dbReference>
<comment type="catalytic activity">
    <reaction evidence="16 17">
        <text>a CDP-1,2-diacyl-sn-glycerol + 1D-myo-inositol 3-phosphate = a 1,2-diacyl-sn-glycero-3-phospho-(1D-myo-inositol-3-phosphate) + CMP + H(+)</text>
        <dbReference type="Rhea" id="RHEA:60504"/>
        <dbReference type="ChEBI" id="CHEBI:15378"/>
        <dbReference type="ChEBI" id="CHEBI:58088"/>
        <dbReference type="ChEBI" id="CHEBI:58332"/>
        <dbReference type="ChEBI" id="CHEBI:58401"/>
        <dbReference type="ChEBI" id="CHEBI:60377"/>
    </reaction>
</comment>
<evidence type="ECO:0000256" key="4">
    <source>
        <dbReference type="ARBA" id="ARBA00010441"/>
    </source>
</evidence>
<comment type="caution">
    <text evidence="17">Lacks conserved residue(s) required for the propagation of feature annotation.</text>
</comment>
<evidence type="ECO:0000256" key="7">
    <source>
        <dbReference type="ARBA" id="ARBA00022679"/>
    </source>
</evidence>
<comment type="catalytic activity">
    <reaction evidence="13 17">
        <text>1,2-di-(9Z-octadecenoyl)-sn-glycero-3-cytidine-5'-diphosphate + 1D-myo-inositol 3-phosphate = 1,2-di-(9Z-octadecenoyl)-sn-glycero-3-phospho-(1D-myo-inositol-3-phosphate) + CMP + H(+)</text>
        <dbReference type="Rhea" id="RHEA:61216"/>
        <dbReference type="ChEBI" id="CHEBI:15378"/>
        <dbReference type="ChEBI" id="CHEBI:58401"/>
        <dbReference type="ChEBI" id="CHEBI:60377"/>
        <dbReference type="ChEBI" id="CHEBI:85356"/>
        <dbReference type="ChEBI" id="CHEBI:144472"/>
    </reaction>
</comment>
<dbReference type="InterPro" id="IPR043130">
    <property type="entry name" value="CDP-OH_PTrfase_TM_dom"/>
</dbReference>
<evidence type="ECO:0000256" key="14">
    <source>
        <dbReference type="ARBA" id="ARBA00024082"/>
    </source>
</evidence>
<keyword evidence="9 17" id="KW-0479">Metal-binding</keyword>
<evidence type="ECO:0000256" key="16">
    <source>
        <dbReference type="ARBA" id="ARBA00048865"/>
    </source>
</evidence>
<accession>A0A542YTA6</accession>
<evidence type="ECO:0000256" key="12">
    <source>
        <dbReference type="ARBA" id="ARBA00023136"/>
    </source>
</evidence>
<dbReference type="InterPro" id="IPR044268">
    <property type="entry name" value="PIP_synthase_PgsA1"/>
</dbReference>
<evidence type="ECO:0000256" key="13">
    <source>
        <dbReference type="ARBA" id="ARBA00023935"/>
    </source>
</evidence>
<evidence type="ECO:0000256" key="10">
    <source>
        <dbReference type="ARBA" id="ARBA00022842"/>
    </source>
</evidence>
<feature type="transmembrane region" description="Helical" evidence="17">
    <location>
        <begin position="52"/>
        <end position="68"/>
    </location>
</feature>
<keyword evidence="11 17" id="KW-1133">Transmembrane helix</keyword>
<keyword evidence="12 17" id="KW-0472">Membrane</keyword>
<keyword evidence="17" id="KW-0444">Lipid biosynthesis</keyword>
<feature type="binding site" evidence="17">
    <location>
        <position position="87"/>
    </location>
    <ligand>
        <name>Mg(2+)</name>
        <dbReference type="ChEBI" id="CHEBI:18420"/>
        <label>1</label>
    </ligand>
</feature>
<reference evidence="19 20" key="1">
    <citation type="submission" date="2019-06" db="EMBL/GenBank/DDBJ databases">
        <title>Sequencing the genomes of 1000 actinobacteria strains.</title>
        <authorList>
            <person name="Klenk H.-P."/>
        </authorList>
    </citation>
    <scope>NUCLEOTIDE SEQUENCE [LARGE SCALE GENOMIC DNA]</scope>
    <source>
        <strain evidence="19 20">DSM 12335</strain>
    </source>
</reference>
<feature type="binding site" evidence="17">
    <location>
        <position position="74"/>
    </location>
    <ligand>
        <name>a CDP-1,2-diacyl-sn-glycerol</name>
        <dbReference type="ChEBI" id="CHEBI:58332"/>
    </ligand>
</feature>
<feature type="transmembrane region" description="Helical" evidence="17">
    <location>
        <begin position="174"/>
        <end position="193"/>
    </location>
</feature>
<feature type="binding site" evidence="17">
    <location>
        <position position="91"/>
    </location>
    <ligand>
        <name>Mg(2+)</name>
        <dbReference type="ChEBI" id="CHEBI:18420"/>
        <label>2</label>
    </ligand>
</feature>
<evidence type="ECO:0000256" key="1">
    <source>
        <dbReference type="ARBA" id="ARBA00004651"/>
    </source>
</evidence>